<dbReference type="GO" id="GO:0016787">
    <property type="term" value="F:hydrolase activity"/>
    <property type="evidence" value="ECO:0007669"/>
    <property type="project" value="UniProtKB-KW"/>
</dbReference>
<keyword evidence="4" id="KW-0378">Hydrolase</keyword>
<dbReference type="Pfam" id="PF01522">
    <property type="entry name" value="Polysacc_deac_1"/>
    <property type="match status" value="1"/>
</dbReference>
<evidence type="ECO:0000256" key="1">
    <source>
        <dbReference type="SAM" id="MobiDB-lite"/>
    </source>
</evidence>
<evidence type="ECO:0000313" key="4">
    <source>
        <dbReference type="EMBL" id="MFC4104531.1"/>
    </source>
</evidence>
<dbReference type="InterPro" id="IPR011330">
    <property type="entry name" value="Glyco_hydro/deAcase_b/a-brl"/>
</dbReference>
<dbReference type="PANTHER" id="PTHR10587">
    <property type="entry name" value="GLYCOSYL TRANSFERASE-RELATED"/>
    <property type="match status" value="1"/>
</dbReference>
<dbReference type="RefSeq" id="WP_377541463.1">
    <property type="nucleotide sequence ID" value="NZ_JBHSBN010000001.1"/>
</dbReference>
<proteinExistence type="predicted"/>
<evidence type="ECO:0000256" key="2">
    <source>
        <dbReference type="SAM" id="Phobius"/>
    </source>
</evidence>
<dbReference type="PROSITE" id="PS51677">
    <property type="entry name" value="NODB"/>
    <property type="match status" value="1"/>
</dbReference>
<dbReference type="InterPro" id="IPR050248">
    <property type="entry name" value="Polysacc_deacetylase_ArnD"/>
</dbReference>
<evidence type="ECO:0000259" key="3">
    <source>
        <dbReference type="PROSITE" id="PS51677"/>
    </source>
</evidence>
<reference evidence="5" key="1">
    <citation type="journal article" date="2019" name="Int. J. Syst. Evol. Microbiol.">
        <title>The Global Catalogue of Microorganisms (GCM) 10K type strain sequencing project: providing services to taxonomists for standard genome sequencing and annotation.</title>
        <authorList>
            <consortium name="The Broad Institute Genomics Platform"/>
            <consortium name="The Broad Institute Genome Sequencing Center for Infectious Disease"/>
            <person name="Wu L."/>
            <person name="Ma J."/>
        </authorList>
    </citation>
    <scope>NUCLEOTIDE SEQUENCE [LARGE SCALE GENOMIC DNA]</scope>
    <source>
        <strain evidence="5">2902at01</strain>
    </source>
</reference>
<comment type="caution">
    <text evidence="4">The sequence shown here is derived from an EMBL/GenBank/DDBJ whole genome shotgun (WGS) entry which is preliminary data.</text>
</comment>
<keyword evidence="2" id="KW-0472">Membrane</keyword>
<dbReference type="Gene3D" id="3.20.20.370">
    <property type="entry name" value="Glycoside hydrolase/deacetylase"/>
    <property type="match status" value="1"/>
</dbReference>
<dbReference type="EMBL" id="JBHSBN010000001">
    <property type="protein sequence ID" value="MFC4104531.1"/>
    <property type="molecule type" value="Genomic_DNA"/>
</dbReference>
<evidence type="ECO:0000313" key="5">
    <source>
        <dbReference type="Proteomes" id="UP001595868"/>
    </source>
</evidence>
<feature type="transmembrane region" description="Helical" evidence="2">
    <location>
        <begin position="30"/>
        <end position="48"/>
    </location>
</feature>
<dbReference type="CDD" id="cd10917">
    <property type="entry name" value="CE4_NodB_like_6s_7s"/>
    <property type="match status" value="1"/>
</dbReference>
<protein>
    <submittedName>
        <fullName evidence="4">Polysaccharide deacetylase family protein</fullName>
        <ecNumber evidence="4">3.-.-.-</ecNumber>
    </submittedName>
</protein>
<keyword evidence="5" id="KW-1185">Reference proteome</keyword>
<feature type="domain" description="NodB homology" evidence="3">
    <location>
        <begin position="114"/>
        <end position="297"/>
    </location>
</feature>
<dbReference type="SUPFAM" id="SSF88713">
    <property type="entry name" value="Glycoside hydrolase/deacetylase"/>
    <property type="match status" value="1"/>
</dbReference>
<gene>
    <name evidence="4" type="ORF">ACFOX0_01060</name>
</gene>
<name>A0ABV8KEU0_9ACTN</name>
<dbReference type="Proteomes" id="UP001595868">
    <property type="component" value="Unassembled WGS sequence"/>
</dbReference>
<feature type="region of interest" description="Disordered" evidence="1">
    <location>
        <begin position="53"/>
        <end position="122"/>
    </location>
</feature>
<dbReference type="EC" id="3.-.-.-" evidence="4"/>
<accession>A0ABV8KEU0</accession>
<keyword evidence="2" id="KW-1133">Transmembrane helix</keyword>
<organism evidence="4 5">
    <name type="scientific">Micromonospora zhanjiangensis</name>
    <dbReference type="NCBI Taxonomy" id="1522057"/>
    <lineage>
        <taxon>Bacteria</taxon>
        <taxon>Bacillati</taxon>
        <taxon>Actinomycetota</taxon>
        <taxon>Actinomycetes</taxon>
        <taxon>Micromonosporales</taxon>
        <taxon>Micromonosporaceae</taxon>
        <taxon>Micromonospora</taxon>
    </lineage>
</organism>
<sequence>MSLYQGGNYRPGNYRNRWGSLRLTPGARNTLLVVLIAGSTLFTAYAVGRTLGTSGGVPSGTPVAARSDADRAGPARTSPAPARPTPQAPDRYAEPQLPPERGGPFGSRISTGSDRVALTFDDGPSPEYTPQILAVLRQYGVKATFCIIGRNARDYPELVRQVVAEGHTLCNHSWSHDVTLGSRTAAAIRADLTATDEAIHAAAPDATIRYFRQPGGAWTPVVVDVARQLGMTSLAWSVDPRDWTRPGVAAIVSAVLDPVDAGSIVLMHDGGGNRQGSVDALRVILASLTQRFQLESLPTGLAAAAYQRAPVANAGPR</sequence>
<keyword evidence="2" id="KW-0812">Transmembrane</keyword>
<dbReference type="InterPro" id="IPR002509">
    <property type="entry name" value="NODB_dom"/>
</dbReference>